<evidence type="ECO:0000256" key="2">
    <source>
        <dbReference type="ARBA" id="ARBA00022771"/>
    </source>
</evidence>
<dbReference type="PROSITE" id="PS50199">
    <property type="entry name" value="ZF_RANBP2_2"/>
    <property type="match status" value="1"/>
</dbReference>
<dbReference type="Gene3D" id="4.10.1060.10">
    <property type="entry name" value="Zinc finger, RanBP2-type"/>
    <property type="match status" value="1"/>
</dbReference>
<protein>
    <recommendedName>
        <fullName evidence="6">RanBP2-type domain-containing protein</fullName>
    </recommendedName>
</protein>
<keyword evidence="1" id="KW-0479">Metal-binding</keyword>
<feature type="compositionally biased region" description="Basic and acidic residues" evidence="5">
    <location>
        <begin position="746"/>
        <end position="757"/>
    </location>
</feature>
<keyword evidence="8" id="KW-1185">Reference proteome</keyword>
<feature type="region of interest" description="Disordered" evidence="5">
    <location>
        <begin position="723"/>
        <end position="812"/>
    </location>
</feature>
<evidence type="ECO:0000259" key="6">
    <source>
        <dbReference type="PROSITE" id="PS50199"/>
    </source>
</evidence>
<evidence type="ECO:0000313" key="7">
    <source>
        <dbReference type="EMBL" id="KAL3790993.1"/>
    </source>
</evidence>
<keyword evidence="3" id="KW-0862">Zinc</keyword>
<organism evidence="7 8">
    <name type="scientific">Cyclotella atomus</name>
    <dbReference type="NCBI Taxonomy" id="382360"/>
    <lineage>
        <taxon>Eukaryota</taxon>
        <taxon>Sar</taxon>
        <taxon>Stramenopiles</taxon>
        <taxon>Ochrophyta</taxon>
        <taxon>Bacillariophyta</taxon>
        <taxon>Coscinodiscophyceae</taxon>
        <taxon>Thalassiosirophycidae</taxon>
        <taxon>Stephanodiscales</taxon>
        <taxon>Stephanodiscaceae</taxon>
        <taxon>Cyclotella</taxon>
    </lineage>
</organism>
<dbReference type="InterPro" id="IPR001876">
    <property type="entry name" value="Znf_RanBP2"/>
</dbReference>
<feature type="region of interest" description="Disordered" evidence="5">
    <location>
        <begin position="1226"/>
        <end position="1258"/>
    </location>
</feature>
<dbReference type="EMBL" id="JALLPJ020000476">
    <property type="protein sequence ID" value="KAL3790993.1"/>
    <property type="molecule type" value="Genomic_DNA"/>
</dbReference>
<feature type="compositionally biased region" description="Polar residues" evidence="5">
    <location>
        <begin position="1297"/>
        <end position="1306"/>
    </location>
</feature>
<proteinExistence type="predicted"/>
<dbReference type="Proteomes" id="UP001530400">
    <property type="component" value="Unassembled WGS sequence"/>
</dbReference>
<feature type="compositionally biased region" description="Basic and acidic residues" evidence="5">
    <location>
        <begin position="36"/>
        <end position="70"/>
    </location>
</feature>
<feature type="compositionally biased region" description="Basic and acidic residues" evidence="5">
    <location>
        <begin position="1307"/>
        <end position="1323"/>
    </location>
</feature>
<dbReference type="GO" id="GO:0008270">
    <property type="term" value="F:zinc ion binding"/>
    <property type="evidence" value="ECO:0007669"/>
    <property type="project" value="UniProtKB-KW"/>
</dbReference>
<evidence type="ECO:0000256" key="5">
    <source>
        <dbReference type="SAM" id="MobiDB-lite"/>
    </source>
</evidence>
<evidence type="ECO:0000256" key="4">
    <source>
        <dbReference type="PROSITE-ProRule" id="PRU00322"/>
    </source>
</evidence>
<feature type="compositionally biased region" description="Low complexity" evidence="5">
    <location>
        <begin position="20"/>
        <end position="33"/>
    </location>
</feature>
<feature type="region of interest" description="Disordered" evidence="5">
    <location>
        <begin position="473"/>
        <end position="506"/>
    </location>
</feature>
<feature type="region of interest" description="Disordered" evidence="5">
    <location>
        <begin position="1297"/>
        <end position="1334"/>
    </location>
</feature>
<accession>A0ABD3PSJ6</accession>
<dbReference type="Pfam" id="PF00641">
    <property type="entry name" value="Zn_ribbon_RanBP"/>
    <property type="match status" value="1"/>
</dbReference>
<feature type="region of interest" description="Disordered" evidence="5">
    <location>
        <begin position="1"/>
        <end position="101"/>
    </location>
</feature>
<dbReference type="SMART" id="SM00547">
    <property type="entry name" value="ZnF_RBZ"/>
    <property type="match status" value="3"/>
</dbReference>
<evidence type="ECO:0000256" key="3">
    <source>
        <dbReference type="ARBA" id="ARBA00022833"/>
    </source>
</evidence>
<feature type="region of interest" description="Disordered" evidence="5">
    <location>
        <begin position="442"/>
        <end position="461"/>
    </location>
</feature>
<evidence type="ECO:0000313" key="8">
    <source>
        <dbReference type="Proteomes" id="UP001530400"/>
    </source>
</evidence>
<name>A0ABD3PSJ6_9STRA</name>
<dbReference type="PROSITE" id="PS01358">
    <property type="entry name" value="ZF_RANBP2_1"/>
    <property type="match status" value="1"/>
</dbReference>
<feature type="compositionally biased region" description="Basic and acidic residues" evidence="5">
    <location>
        <begin position="769"/>
        <end position="792"/>
    </location>
</feature>
<feature type="compositionally biased region" description="Basic and acidic residues" evidence="5">
    <location>
        <begin position="1234"/>
        <end position="1250"/>
    </location>
</feature>
<comment type="caution">
    <text evidence="7">The sequence shown here is derived from an EMBL/GenBank/DDBJ whole genome shotgun (WGS) entry which is preliminary data.</text>
</comment>
<sequence length="1334" mass="145381">MVSTRGIKHETPSCRRPRKSNANNSNAKSGAPSTPAHDKKDAPNRAVKAEGNERKSGRERIAPVKFRDDDPTNADVTTQPTAARKNRKSETMKGNTDKTVAGNKRKAVYAIKQTGVEVKVERGEERKPKRIRISLKKIKQPITSTKQPDTTAAANGAKVKSETGKKEVRVKISIGSKIKKETAQALVHFPMLGHKTADGGKSTKAKAATYVKTEKSPASVGRDVTVAIRIDEKLSKKTCVASFPSVGRDSKAGKKTTPAVKEENNTMADVKVLVRSDSKLIKKSATASIPAANAGKKTATTVKEENNAMADVKVLVRSDSKLSKKRATASLPATVTSNTNIQAQISTPIKEQPNDEDLTSPDADALLAAMFTATGGNTVKKKKQKKATTQKRENNSIRCKFEGCNRYRQGYTGGYCLQHKQFGTGVCVADLKQQMKSPVVGDALQEPKGSNAMASAADDDTKVPAPLHATRAAMKPAAKDVNPEPLPPVEDTPESDENHEKTPQDSKQCIVEGCTRYKRSRNGGYCLTHKHIWDGIEPEPVIKIAPIKSQCRVEGCVRYKRSNNGGYCLTHKHLFKGNNATATSAASAAAAAAGMSSLPPLPGGVAGDIPHFHCVDHNLDHDLSALPNFDGLLDHDPTSDAEDEMTTAYAASALSYLGMGMEMDNAASASLPSGDALIDAIGPLPGVDTSISSPDEVTAFQSETMEAEDNIAIKGLGVEAEQSVTFEHRSSEGTRKDPPENYATAKESEEPVDENIKLADVTTNGCFKHPTDKKTNAPDAKGQDEESRKDPPENLSMHNESNEDTSDDSLDPSHAAAAAAIKPPLQAKQPESDLLPIIPEGIEIEPKRKDNKGRYLCKVVGCKKLDQSANKGFCRSHYNIIYSGLDQSNNPVEPWMCTCGLQVGGRQKRCSGCFRWKDGKRQPYNTVMKKNNSGDTEIYSTDAEKTESRTVTNASGFRFLEEFWTCSECGNEVEEQKSRCGNCHHWRGGKRQGGWKLGEKKAIDIHCEDDDIDRSTDWECCGEIIPAKKTRCGKCRGWRGGKRQIRWSYQSVGDEEIDDVEDRRNDVDTSIDWICPKCDHVNKGPKKRCGSCSTWRFPRKSVEDDSASIDGGHWICKACSYDNFSTEVKCLMCQKKRPNWKKYAKSLPSSSNVMDEMPSENTITSLNEANLNAAGSAGVTAVDGFLNEDGNAGAELTKTGTIDENACELTTKDLANPLPEVVNKNNESHQLTKTQHDLSHNSNDIHHHNNDIGFGSHANFSSPNHEYLQSSPNAGQNRFDYTSSYLHTDFLNAHSSTDYLTSNNPEDTAKDDGKPDEEGKPNDESLIADNIVQV</sequence>
<gene>
    <name evidence="7" type="ORF">ACHAWO_004810</name>
</gene>
<feature type="domain" description="RanBP2-type" evidence="6">
    <location>
        <begin position="1110"/>
        <end position="1139"/>
    </location>
</feature>
<keyword evidence="2 4" id="KW-0863">Zinc-finger</keyword>
<evidence type="ECO:0000256" key="1">
    <source>
        <dbReference type="ARBA" id="ARBA00022723"/>
    </source>
</evidence>
<feature type="compositionally biased region" description="Basic and acidic residues" evidence="5">
    <location>
        <begin position="726"/>
        <end position="739"/>
    </location>
</feature>
<reference evidence="7 8" key="1">
    <citation type="submission" date="2024-10" db="EMBL/GenBank/DDBJ databases">
        <title>Updated reference genomes for cyclostephanoid diatoms.</title>
        <authorList>
            <person name="Roberts W.R."/>
            <person name="Alverson A.J."/>
        </authorList>
    </citation>
    <scope>NUCLEOTIDE SEQUENCE [LARGE SCALE GENOMIC DNA]</scope>
    <source>
        <strain evidence="7 8">AJA010-31</strain>
    </source>
</reference>